<accession>A0A1B0ZYS8</accession>
<dbReference type="GeneID" id="28248529"/>
<evidence type="ECO:0000313" key="2">
    <source>
        <dbReference type="Proteomes" id="UP000013243"/>
    </source>
</evidence>
<proteinExistence type="predicted"/>
<dbReference type="AlphaFoldDB" id="A0A1B0ZYS8"/>
<protein>
    <recommendedName>
        <fullName evidence="3">DUF3833 domain-containing protein</fullName>
    </recommendedName>
</protein>
<dbReference type="KEGG" id="rmb:K529_001815"/>
<sequence length="189" mass="20519">MKLLLGITILVLLLLLLRPGLGFRAQRPSDYTKTGPAFDIRKHLNGRFISEGMIYGPTGRVVSRFVAEMNGTWDGTSGTLTEDFTYAGGGTQARKWMLEIGEDGAFAATAEDIIGTGAGQHAGATVRLSYRIRLPEDAGGHVLDVTDWMYLMENGTIMNRSEMRKFGIKVAELIATIRPAPDAASEVTP</sequence>
<dbReference type="STRING" id="1265309.K529_001815"/>
<evidence type="ECO:0008006" key="3">
    <source>
        <dbReference type="Google" id="ProtNLM"/>
    </source>
</evidence>
<name>A0A1B0ZYS8_9RHOB</name>
<dbReference type="RefSeq" id="WP_005636053.1">
    <property type="nucleotide sequence ID" value="NZ_CP015230.1"/>
</dbReference>
<dbReference type="InterPro" id="IPR024409">
    <property type="entry name" value="DUF3833"/>
</dbReference>
<dbReference type="OrthoDB" id="5296954at2"/>
<evidence type="ECO:0000313" key="1">
    <source>
        <dbReference type="EMBL" id="ANP39490.1"/>
    </source>
</evidence>
<dbReference type="Proteomes" id="UP000013243">
    <property type="component" value="Chromosome"/>
</dbReference>
<dbReference type="Pfam" id="PF12915">
    <property type="entry name" value="DUF3833"/>
    <property type="match status" value="1"/>
</dbReference>
<dbReference type="EMBL" id="CP015230">
    <property type="protein sequence ID" value="ANP39490.1"/>
    <property type="molecule type" value="Genomic_DNA"/>
</dbReference>
<reference evidence="1 2" key="1">
    <citation type="journal article" date="2016" name="ISME J.">
        <title>Global occurrence and heterogeneity of the Roseobacter-clade species Ruegeria mobilis.</title>
        <authorList>
            <person name="Sonnenschein E."/>
            <person name="Gram L."/>
        </authorList>
    </citation>
    <scope>NUCLEOTIDE SEQUENCE [LARGE SCALE GENOMIC DNA]</scope>
    <source>
        <strain evidence="1 2">F1926</strain>
    </source>
</reference>
<organism evidence="1 2">
    <name type="scientific">Tritonibacter mobilis F1926</name>
    <dbReference type="NCBI Taxonomy" id="1265309"/>
    <lineage>
        <taxon>Bacteria</taxon>
        <taxon>Pseudomonadati</taxon>
        <taxon>Pseudomonadota</taxon>
        <taxon>Alphaproteobacteria</taxon>
        <taxon>Rhodobacterales</taxon>
        <taxon>Paracoccaceae</taxon>
        <taxon>Tritonibacter</taxon>
    </lineage>
</organism>
<gene>
    <name evidence="1" type="ORF">K529_001815</name>
</gene>